<dbReference type="EMBL" id="CP042909">
    <property type="protein sequence ID" value="QJA06284.1"/>
    <property type="molecule type" value="Genomic_DNA"/>
</dbReference>
<dbReference type="SUPFAM" id="SSF53756">
    <property type="entry name" value="UDP-Glycosyltransferase/glycogen phosphorylase"/>
    <property type="match status" value="1"/>
</dbReference>
<feature type="domain" description="Glycosyl transferase family 1" evidence="1">
    <location>
        <begin position="193"/>
        <end position="352"/>
    </location>
</feature>
<accession>A0A6H1WT05</accession>
<dbReference type="AlphaFoldDB" id="A0A6H1WT05"/>
<dbReference type="InterPro" id="IPR001296">
    <property type="entry name" value="Glyco_trans_1"/>
</dbReference>
<dbReference type="KEGG" id="tmai:FVE67_05455"/>
<sequence length="376" mass="42641">MKVIYLHHLPFPWGRAHDVHVIKTVYYLAREGLPTLLLAPLKKAFRRPEALLKYYGLGPPPEKLKIVPIPVLRIRRPFKLAVNSIYDLFLRLYLRRHPPSEGSLFLFSEARLVRLALRLAPEVPRILEIHGLRYFKKGGPCPEEKKVFEALSLGLITTRALKELIQEIYAPSVPLEHLPLASEPLTDTISRDKNHPPLMVYAGQLYPGQGVEVVLEALKYLPAARLVVIGGRKKDLDRLQRLSRALNLSSRVKFTGYLPPAQVRSWLLKADLLVLPALPEGKQPYVAHQKLYEYLGAGRPVLASNLPSVREEIEEGEALLFEPGNPEDLAQKAQIVLGNEDLAQKLAHKALKRAQYFDWPARTRRMLKILKGYGYG</sequence>
<reference evidence="2 3" key="1">
    <citation type="submission" date="2019-08" db="EMBL/GenBank/DDBJ databases">
        <title>Complete genome sequence of Thermosulfurimonas marina SU872T, an anaerobic thermophilic chemolithoautotrophic bacterium isolated from a shallow marine hydrothermal vent.</title>
        <authorList>
            <person name="Allioux M."/>
            <person name="Jebbar M."/>
            <person name="Slobodkina G."/>
            <person name="Slobodkin A."/>
            <person name="Moalic Y."/>
            <person name="Frolova A."/>
            <person name="Shao Z."/>
            <person name="Alain K."/>
        </authorList>
    </citation>
    <scope>NUCLEOTIDE SEQUENCE [LARGE SCALE GENOMIC DNA]</scope>
    <source>
        <strain evidence="2 3">SU872</strain>
    </source>
</reference>
<dbReference type="Gene3D" id="3.40.50.2000">
    <property type="entry name" value="Glycogen Phosphorylase B"/>
    <property type="match status" value="1"/>
</dbReference>
<evidence type="ECO:0000259" key="1">
    <source>
        <dbReference type="Pfam" id="PF00534"/>
    </source>
</evidence>
<gene>
    <name evidence="2" type="ORF">FVE67_05455</name>
</gene>
<keyword evidence="2" id="KW-0808">Transferase</keyword>
<evidence type="ECO:0000313" key="3">
    <source>
        <dbReference type="Proteomes" id="UP000501253"/>
    </source>
</evidence>
<proteinExistence type="predicted"/>
<organism evidence="2 3">
    <name type="scientific">Thermosulfurimonas marina</name>
    <dbReference type="NCBI Taxonomy" id="2047767"/>
    <lineage>
        <taxon>Bacteria</taxon>
        <taxon>Pseudomonadati</taxon>
        <taxon>Thermodesulfobacteriota</taxon>
        <taxon>Thermodesulfobacteria</taxon>
        <taxon>Thermodesulfobacteriales</taxon>
        <taxon>Thermodesulfobacteriaceae</taxon>
        <taxon>Thermosulfurimonas</taxon>
    </lineage>
</organism>
<protein>
    <submittedName>
        <fullName evidence="2">Glycosyltransferase</fullName>
    </submittedName>
</protein>
<keyword evidence="3" id="KW-1185">Reference proteome</keyword>
<dbReference type="PANTHER" id="PTHR12526">
    <property type="entry name" value="GLYCOSYLTRANSFERASE"/>
    <property type="match status" value="1"/>
</dbReference>
<dbReference type="Proteomes" id="UP000501253">
    <property type="component" value="Chromosome"/>
</dbReference>
<dbReference type="RefSeq" id="WP_168719632.1">
    <property type="nucleotide sequence ID" value="NZ_CP042909.1"/>
</dbReference>
<dbReference type="Pfam" id="PF00534">
    <property type="entry name" value="Glycos_transf_1"/>
    <property type="match status" value="1"/>
</dbReference>
<evidence type="ECO:0000313" key="2">
    <source>
        <dbReference type="EMBL" id="QJA06284.1"/>
    </source>
</evidence>
<dbReference type="GO" id="GO:0016757">
    <property type="term" value="F:glycosyltransferase activity"/>
    <property type="evidence" value="ECO:0007669"/>
    <property type="project" value="InterPro"/>
</dbReference>
<dbReference type="CDD" id="cd03801">
    <property type="entry name" value="GT4_PimA-like"/>
    <property type="match status" value="1"/>
</dbReference>
<name>A0A6H1WT05_9BACT</name>